<comment type="subcellular location">
    <subcellularLocation>
        <location evidence="1">Nucleus</location>
    </subcellularLocation>
</comment>
<evidence type="ECO:0000256" key="5">
    <source>
        <dbReference type="ARBA" id="ARBA00023163"/>
    </source>
</evidence>
<evidence type="ECO:0000256" key="4">
    <source>
        <dbReference type="ARBA" id="ARBA00023125"/>
    </source>
</evidence>
<dbReference type="GO" id="GO:0043565">
    <property type="term" value="F:sequence-specific DNA binding"/>
    <property type="evidence" value="ECO:0007669"/>
    <property type="project" value="InterPro"/>
</dbReference>
<dbReference type="SMART" id="SM00415">
    <property type="entry name" value="HSF"/>
    <property type="match status" value="1"/>
</dbReference>
<comment type="caution">
    <text evidence="10">The sequence shown here is derived from an EMBL/GenBank/DDBJ whole genome shotgun (WGS) entry which is preliminary data.</text>
</comment>
<keyword evidence="11" id="KW-1185">Reference proteome</keyword>
<comment type="similarity">
    <text evidence="2 7">Belongs to the HSF family.</text>
</comment>
<evidence type="ECO:0000256" key="8">
    <source>
        <dbReference type="SAM" id="MobiDB-lite"/>
    </source>
</evidence>
<keyword evidence="4" id="KW-0238">DNA-binding</keyword>
<accession>A0A367KTQ5</accession>
<dbReference type="GO" id="GO:0003700">
    <property type="term" value="F:DNA-binding transcription factor activity"/>
    <property type="evidence" value="ECO:0007669"/>
    <property type="project" value="InterPro"/>
</dbReference>
<keyword evidence="3" id="KW-0805">Transcription regulation</keyword>
<dbReference type="InterPro" id="IPR036388">
    <property type="entry name" value="WH-like_DNA-bd_sf"/>
</dbReference>
<dbReference type="PROSITE" id="PS00434">
    <property type="entry name" value="HSF_DOMAIN"/>
    <property type="match status" value="1"/>
</dbReference>
<keyword evidence="5" id="KW-0804">Transcription</keyword>
<dbReference type="Pfam" id="PF00447">
    <property type="entry name" value="HSF_DNA-bind"/>
    <property type="match status" value="1"/>
</dbReference>
<evidence type="ECO:0000259" key="9">
    <source>
        <dbReference type="PROSITE" id="PS00434"/>
    </source>
</evidence>
<evidence type="ECO:0000256" key="1">
    <source>
        <dbReference type="ARBA" id="ARBA00004123"/>
    </source>
</evidence>
<feature type="region of interest" description="Disordered" evidence="8">
    <location>
        <begin position="1"/>
        <end position="50"/>
    </location>
</feature>
<dbReference type="PANTHER" id="PTHR10015">
    <property type="entry name" value="HEAT SHOCK TRANSCRIPTION FACTOR"/>
    <property type="match status" value="1"/>
</dbReference>
<gene>
    <name evidence="10" type="ORF">CU098_012429</name>
</gene>
<reference evidence="10 11" key="1">
    <citation type="journal article" date="2018" name="G3 (Bethesda)">
        <title>Phylogenetic and Phylogenomic Definition of Rhizopus Species.</title>
        <authorList>
            <person name="Gryganskyi A.P."/>
            <person name="Golan J."/>
            <person name="Dolatabadi S."/>
            <person name="Mondo S."/>
            <person name="Robb S."/>
            <person name="Idnurm A."/>
            <person name="Muszewska A."/>
            <person name="Steczkiewicz K."/>
            <person name="Masonjones S."/>
            <person name="Liao H.L."/>
            <person name="Gajdeczka M.T."/>
            <person name="Anike F."/>
            <person name="Vuek A."/>
            <person name="Anishchenko I.M."/>
            <person name="Voigt K."/>
            <person name="de Hoog G.S."/>
            <person name="Smith M.E."/>
            <person name="Heitman J."/>
            <person name="Vilgalys R."/>
            <person name="Stajich J.E."/>
        </authorList>
    </citation>
    <scope>NUCLEOTIDE SEQUENCE [LARGE SCALE GENOMIC DNA]</scope>
    <source>
        <strain evidence="10 11">LSU 92-RS-03</strain>
    </source>
</reference>
<dbReference type="OrthoDB" id="60033at2759"/>
<keyword evidence="6" id="KW-0539">Nucleus</keyword>
<dbReference type="STRING" id="4846.A0A367KTQ5"/>
<name>A0A367KTQ5_RHIST</name>
<evidence type="ECO:0000256" key="6">
    <source>
        <dbReference type="ARBA" id="ARBA00023242"/>
    </source>
</evidence>
<evidence type="ECO:0000256" key="7">
    <source>
        <dbReference type="RuleBase" id="RU004020"/>
    </source>
</evidence>
<dbReference type="PRINTS" id="PR00056">
    <property type="entry name" value="HSFDOMAIN"/>
</dbReference>
<dbReference type="Gene3D" id="1.10.10.10">
    <property type="entry name" value="Winged helix-like DNA-binding domain superfamily/Winged helix DNA-binding domain"/>
    <property type="match status" value="1"/>
</dbReference>
<protein>
    <recommendedName>
        <fullName evidence="9">HSF-type DNA-binding domain-containing protein</fullName>
    </recommendedName>
</protein>
<dbReference type="FunFam" id="1.10.10.10:FF:000027">
    <property type="entry name" value="Heat shock transcription factor 1"/>
    <property type="match status" value="1"/>
</dbReference>
<proteinExistence type="inferred from homology"/>
<dbReference type="SUPFAM" id="SSF46785">
    <property type="entry name" value="Winged helix' DNA-binding domain"/>
    <property type="match status" value="1"/>
</dbReference>
<dbReference type="GO" id="GO:0005634">
    <property type="term" value="C:nucleus"/>
    <property type="evidence" value="ECO:0007669"/>
    <property type="project" value="UniProtKB-SubCell"/>
</dbReference>
<evidence type="ECO:0000256" key="3">
    <source>
        <dbReference type="ARBA" id="ARBA00023015"/>
    </source>
</evidence>
<evidence type="ECO:0000313" key="11">
    <source>
        <dbReference type="Proteomes" id="UP000253551"/>
    </source>
</evidence>
<dbReference type="Proteomes" id="UP000253551">
    <property type="component" value="Unassembled WGS sequence"/>
</dbReference>
<dbReference type="AlphaFoldDB" id="A0A367KTQ5"/>
<dbReference type="EMBL" id="PJQM01000355">
    <property type="protein sequence ID" value="RCI05579.1"/>
    <property type="molecule type" value="Genomic_DNA"/>
</dbReference>
<feature type="compositionally biased region" description="Low complexity" evidence="8">
    <location>
        <begin position="20"/>
        <end position="31"/>
    </location>
</feature>
<evidence type="ECO:0000256" key="2">
    <source>
        <dbReference type="ARBA" id="ARBA00006403"/>
    </source>
</evidence>
<dbReference type="InterPro" id="IPR000232">
    <property type="entry name" value="HSF_DNA-bd"/>
</dbReference>
<feature type="compositionally biased region" description="Polar residues" evidence="8">
    <location>
        <begin position="1"/>
        <end position="12"/>
    </location>
</feature>
<dbReference type="PANTHER" id="PTHR10015:SF427">
    <property type="entry name" value="HEAT SHOCK FACTOR PROTEIN"/>
    <property type="match status" value="1"/>
</dbReference>
<sequence length="294" mass="33945">MSFMNIPQTDQLNAYPHRNSISSSTSSKSPSPLNQGWDSQEESPKNTTRKSTSTFISKLFNMTNDTCNQHLISWNINGTSFLVYNVPRFSQEVLPGYFKHSNFSSFVRQLNMYGFHKVNKTPRGQRTNNETEIWEFSHPKFQYNRPDLLEDIKRKVMDSELLRREAGDIHASFAMVQLSQAETLQQFRILQDNFNRLVQELEDMKKVQSQQQALIKKLIAQQDSSHMYEQFMKQDMISAGLYPGQTNPLALPARAIPPSPASSILLSSPPTCLEELNEPRLLDNRMSFNKEWRS</sequence>
<feature type="domain" description="HSF-type DNA-binding" evidence="9">
    <location>
        <begin position="94"/>
        <end position="118"/>
    </location>
</feature>
<dbReference type="InterPro" id="IPR036390">
    <property type="entry name" value="WH_DNA-bd_sf"/>
</dbReference>
<organism evidence="10 11">
    <name type="scientific">Rhizopus stolonifer</name>
    <name type="common">Rhizopus nigricans</name>
    <dbReference type="NCBI Taxonomy" id="4846"/>
    <lineage>
        <taxon>Eukaryota</taxon>
        <taxon>Fungi</taxon>
        <taxon>Fungi incertae sedis</taxon>
        <taxon>Mucoromycota</taxon>
        <taxon>Mucoromycotina</taxon>
        <taxon>Mucoromycetes</taxon>
        <taxon>Mucorales</taxon>
        <taxon>Mucorineae</taxon>
        <taxon>Rhizopodaceae</taxon>
        <taxon>Rhizopus</taxon>
    </lineage>
</organism>
<evidence type="ECO:0000313" key="10">
    <source>
        <dbReference type="EMBL" id="RCI05579.1"/>
    </source>
</evidence>